<dbReference type="EMBL" id="PGOL01000183">
    <property type="protein sequence ID" value="PKI75200.1"/>
    <property type="molecule type" value="Genomic_DNA"/>
</dbReference>
<proteinExistence type="predicted"/>
<keyword evidence="2" id="KW-1185">Reference proteome</keyword>
<dbReference type="Proteomes" id="UP000233551">
    <property type="component" value="Unassembled WGS sequence"/>
</dbReference>
<organism evidence="1 2">
    <name type="scientific">Punica granatum</name>
    <name type="common">Pomegranate</name>
    <dbReference type="NCBI Taxonomy" id="22663"/>
    <lineage>
        <taxon>Eukaryota</taxon>
        <taxon>Viridiplantae</taxon>
        <taxon>Streptophyta</taxon>
        <taxon>Embryophyta</taxon>
        <taxon>Tracheophyta</taxon>
        <taxon>Spermatophyta</taxon>
        <taxon>Magnoliopsida</taxon>
        <taxon>eudicotyledons</taxon>
        <taxon>Gunneridae</taxon>
        <taxon>Pentapetalae</taxon>
        <taxon>rosids</taxon>
        <taxon>malvids</taxon>
        <taxon>Myrtales</taxon>
        <taxon>Lythraceae</taxon>
        <taxon>Punica</taxon>
    </lineage>
</organism>
<evidence type="ECO:0000313" key="2">
    <source>
        <dbReference type="Proteomes" id="UP000233551"/>
    </source>
</evidence>
<accession>A0A2I0L3K3</accession>
<dbReference type="AlphaFoldDB" id="A0A2I0L3K3"/>
<name>A0A2I0L3K3_PUNGR</name>
<sequence>MCSSRGPHARDQIARLGSVHLLEGRVTDTREKELPLPIYDLKVEGRNNSANYRIYGFKATGEAIPDPERRQGTFGHSLRRRAESSLDPAWVMESFPYRF</sequence>
<reference evidence="1 2" key="1">
    <citation type="submission" date="2017-11" db="EMBL/GenBank/DDBJ databases">
        <title>De-novo sequencing of pomegranate (Punica granatum L.) genome.</title>
        <authorList>
            <person name="Akparov Z."/>
            <person name="Amiraslanov A."/>
            <person name="Hajiyeva S."/>
            <person name="Abbasov M."/>
            <person name="Kaur K."/>
            <person name="Hamwieh A."/>
            <person name="Solovyev V."/>
            <person name="Salamov A."/>
            <person name="Braich B."/>
            <person name="Kosarev P."/>
            <person name="Mahmoud A."/>
            <person name="Hajiyev E."/>
            <person name="Babayeva S."/>
            <person name="Izzatullayeva V."/>
            <person name="Mammadov A."/>
            <person name="Mammadov A."/>
            <person name="Sharifova S."/>
            <person name="Ojaghi J."/>
            <person name="Eynullazada K."/>
            <person name="Bayramov B."/>
            <person name="Abdulazimova A."/>
            <person name="Shahmuradov I."/>
        </authorList>
    </citation>
    <scope>NUCLEOTIDE SEQUENCE [LARGE SCALE GENOMIC DNA]</scope>
    <source>
        <strain evidence="2">cv. AG2017</strain>
        <tissue evidence="1">Leaf</tissue>
    </source>
</reference>
<evidence type="ECO:0000313" key="1">
    <source>
        <dbReference type="EMBL" id="PKI75200.1"/>
    </source>
</evidence>
<comment type="caution">
    <text evidence="1">The sequence shown here is derived from an EMBL/GenBank/DDBJ whole genome shotgun (WGS) entry which is preliminary data.</text>
</comment>
<protein>
    <submittedName>
        <fullName evidence="1">Uncharacterized protein</fullName>
    </submittedName>
</protein>
<gene>
    <name evidence="1" type="ORF">CRG98_004424</name>
</gene>